<organism evidence="2 3">
    <name type="scientific">Mycena belliarum</name>
    <dbReference type="NCBI Taxonomy" id="1033014"/>
    <lineage>
        <taxon>Eukaryota</taxon>
        <taxon>Fungi</taxon>
        <taxon>Dikarya</taxon>
        <taxon>Basidiomycota</taxon>
        <taxon>Agaricomycotina</taxon>
        <taxon>Agaricomycetes</taxon>
        <taxon>Agaricomycetidae</taxon>
        <taxon>Agaricales</taxon>
        <taxon>Marasmiineae</taxon>
        <taxon>Mycenaceae</taxon>
        <taxon>Mycena</taxon>
    </lineage>
</organism>
<evidence type="ECO:0008006" key="4">
    <source>
        <dbReference type="Google" id="ProtNLM"/>
    </source>
</evidence>
<gene>
    <name evidence="2" type="ORF">B0H15DRAFT_856108</name>
</gene>
<dbReference type="Proteomes" id="UP001222325">
    <property type="component" value="Unassembled WGS sequence"/>
</dbReference>
<feature type="non-terminal residue" evidence="2">
    <location>
        <position position="72"/>
    </location>
</feature>
<protein>
    <recommendedName>
        <fullName evidence="4">Secreted protein</fullName>
    </recommendedName>
</protein>
<keyword evidence="1" id="KW-0732">Signal</keyword>
<proteinExistence type="predicted"/>
<name>A0AAD6XIB2_9AGAR</name>
<accession>A0AAD6XIB2</accession>
<dbReference type="AlphaFoldDB" id="A0AAD6XIB2"/>
<evidence type="ECO:0000256" key="1">
    <source>
        <dbReference type="SAM" id="SignalP"/>
    </source>
</evidence>
<evidence type="ECO:0000313" key="3">
    <source>
        <dbReference type="Proteomes" id="UP001222325"/>
    </source>
</evidence>
<evidence type="ECO:0000313" key="2">
    <source>
        <dbReference type="EMBL" id="KAJ7080801.1"/>
    </source>
</evidence>
<feature type="signal peptide" evidence="1">
    <location>
        <begin position="1"/>
        <end position="16"/>
    </location>
</feature>
<comment type="caution">
    <text evidence="2">The sequence shown here is derived from an EMBL/GenBank/DDBJ whole genome shotgun (WGS) entry which is preliminary data.</text>
</comment>
<reference evidence="2" key="1">
    <citation type="submission" date="2023-03" db="EMBL/GenBank/DDBJ databases">
        <title>Massive genome expansion in bonnet fungi (Mycena s.s.) driven by repeated elements and novel gene families across ecological guilds.</title>
        <authorList>
            <consortium name="Lawrence Berkeley National Laboratory"/>
            <person name="Harder C.B."/>
            <person name="Miyauchi S."/>
            <person name="Viragh M."/>
            <person name="Kuo A."/>
            <person name="Thoen E."/>
            <person name="Andreopoulos B."/>
            <person name="Lu D."/>
            <person name="Skrede I."/>
            <person name="Drula E."/>
            <person name="Henrissat B."/>
            <person name="Morin E."/>
            <person name="Kohler A."/>
            <person name="Barry K."/>
            <person name="LaButti K."/>
            <person name="Morin E."/>
            <person name="Salamov A."/>
            <person name="Lipzen A."/>
            <person name="Mereny Z."/>
            <person name="Hegedus B."/>
            <person name="Baldrian P."/>
            <person name="Stursova M."/>
            <person name="Weitz H."/>
            <person name="Taylor A."/>
            <person name="Grigoriev I.V."/>
            <person name="Nagy L.G."/>
            <person name="Martin F."/>
            <person name="Kauserud H."/>
        </authorList>
    </citation>
    <scope>NUCLEOTIDE SEQUENCE</scope>
    <source>
        <strain evidence="2">CBHHK173m</strain>
    </source>
</reference>
<dbReference type="EMBL" id="JARJCN010000053">
    <property type="protein sequence ID" value="KAJ7080801.1"/>
    <property type="molecule type" value="Genomic_DNA"/>
</dbReference>
<keyword evidence="3" id="KW-1185">Reference proteome</keyword>
<sequence length="72" mass="7718">MVRGFLLTALLGSAEPAGWLAMAKQRARRTAGGVSCRARWQTLRCARGTRARGCLVGVGGLGRTYRPGQVCR</sequence>
<feature type="chain" id="PRO_5042255003" description="Secreted protein" evidence="1">
    <location>
        <begin position="17"/>
        <end position="72"/>
    </location>
</feature>